<feature type="domain" description="AMP-dependent synthetase/ligase" evidence="1">
    <location>
        <begin position="27"/>
        <end position="411"/>
    </location>
</feature>
<evidence type="ECO:0000259" key="1">
    <source>
        <dbReference type="Pfam" id="PF00501"/>
    </source>
</evidence>
<comment type="caution">
    <text evidence="3">The sequence shown here is derived from an EMBL/GenBank/DDBJ whole genome shotgun (WGS) entry which is preliminary data.</text>
</comment>
<dbReference type="AlphaFoldDB" id="A0A318EJM6"/>
<dbReference type="Pfam" id="PF13193">
    <property type="entry name" value="AMP-binding_C"/>
    <property type="match status" value="1"/>
</dbReference>
<dbReference type="Pfam" id="PF00501">
    <property type="entry name" value="AMP-binding"/>
    <property type="match status" value="1"/>
</dbReference>
<dbReference type="PANTHER" id="PTHR43767:SF1">
    <property type="entry name" value="NONRIBOSOMAL PEPTIDE SYNTHASE PES1 (EUROFUNG)-RELATED"/>
    <property type="match status" value="1"/>
</dbReference>
<evidence type="ECO:0000313" key="3">
    <source>
        <dbReference type="EMBL" id="PXV71285.1"/>
    </source>
</evidence>
<dbReference type="SUPFAM" id="SSF56801">
    <property type="entry name" value="Acetyl-CoA synthetase-like"/>
    <property type="match status" value="1"/>
</dbReference>
<sequence>MALSIIQGKPLAEEALGALTLGGFLREVCDANGPREAMVYHLPDGTVLRKTYTEVWDEAVTVARALVARGVTKDTRVGLMVTNRPEWVTGMFGIALTGATCVALSTFSKGSELEYQLRVADVSLLIFERSIMGRDFAQELLEFCPALGTSKIPMMTPGLPYLRQAVCIGETPAGAFESWDGFLRGPLADKALVEAMAAEVAPTDRGFIFFSSGSTAKPKAIQHSHRAAAIQSWRWKRIYNVDADVRTWSANGFFWSGNFCMGLGTTFAAGGCLVLQSAFLPGEALRLMQAEKATLPVAWPHQWGKLVDDPAYADTDLSSLRYVGALSPLREHPTVNADWQEPIAAYGNTETFTVVTVHPSGTPPAIADGNSGFALPGNTIRIVDPLTGEVVPQGESGEIAVKGPTLMLGYLDVPAEDTFDIDGFLRTGDGGFIDEQGRLHWRGRLNDIIKTGGANVSPLEINTVAMQCPGVKIAATVGVPHDTLGEMVVTCVVPEDGAPVDEPTVRGFVARQLSSYKVPRRVLVIAETDLELTGSNKIKTAALREFAAKQLAEQAAT</sequence>
<reference evidence="3 4" key="1">
    <citation type="submission" date="2018-04" db="EMBL/GenBank/DDBJ databases">
        <title>Genomic Encyclopedia of Type Strains, Phase IV (KMG-IV): sequencing the most valuable type-strain genomes for metagenomic binning, comparative biology and taxonomic classification.</title>
        <authorList>
            <person name="Goeker M."/>
        </authorList>
    </citation>
    <scope>NUCLEOTIDE SEQUENCE [LARGE SCALE GENOMIC DNA]</scope>
    <source>
        <strain evidence="3 4">DSM 104150</strain>
    </source>
</reference>
<dbReference type="RefSeq" id="WP_211307148.1">
    <property type="nucleotide sequence ID" value="NZ_CAKZQT010000007.1"/>
</dbReference>
<keyword evidence="4" id="KW-1185">Reference proteome</keyword>
<dbReference type="Gene3D" id="3.30.300.30">
    <property type="match status" value="1"/>
</dbReference>
<evidence type="ECO:0000259" key="2">
    <source>
        <dbReference type="Pfam" id="PF13193"/>
    </source>
</evidence>
<proteinExistence type="predicted"/>
<dbReference type="GO" id="GO:0016878">
    <property type="term" value="F:acid-thiol ligase activity"/>
    <property type="evidence" value="ECO:0007669"/>
    <property type="project" value="UniProtKB-ARBA"/>
</dbReference>
<gene>
    <name evidence="3" type="ORF">C8D93_101330</name>
</gene>
<dbReference type="InterPro" id="IPR045851">
    <property type="entry name" value="AMP-bd_C_sf"/>
</dbReference>
<dbReference type="Proteomes" id="UP000248330">
    <property type="component" value="Unassembled WGS sequence"/>
</dbReference>
<dbReference type="CDD" id="cd04433">
    <property type="entry name" value="AFD_class_I"/>
    <property type="match status" value="1"/>
</dbReference>
<dbReference type="InterPro" id="IPR025110">
    <property type="entry name" value="AMP-bd_C"/>
</dbReference>
<accession>A0A318EJM6</accession>
<protein>
    <submittedName>
        <fullName evidence="3">Acyl-CoA synthetase (AMP-forming)/AMP-acid ligase II</fullName>
    </submittedName>
</protein>
<keyword evidence="3" id="KW-0436">Ligase</keyword>
<dbReference type="InterPro" id="IPR042099">
    <property type="entry name" value="ANL_N_sf"/>
</dbReference>
<dbReference type="PANTHER" id="PTHR43767">
    <property type="entry name" value="LONG-CHAIN-FATTY-ACID--COA LIGASE"/>
    <property type="match status" value="1"/>
</dbReference>
<evidence type="ECO:0000313" key="4">
    <source>
        <dbReference type="Proteomes" id="UP000248330"/>
    </source>
</evidence>
<feature type="domain" description="AMP-binding enzyme C-terminal" evidence="2">
    <location>
        <begin position="460"/>
        <end position="537"/>
    </location>
</feature>
<dbReference type="InterPro" id="IPR050237">
    <property type="entry name" value="ATP-dep_AMP-bd_enzyme"/>
</dbReference>
<organism evidence="3 4">
    <name type="scientific">Sinimarinibacterium flocculans</name>
    <dbReference type="NCBI Taxonomy" id="985250"/>
    <lineage>
        <taxon>Bacteria</taxon>
        <taxon>Pseudomonadati</taxon>
        <taxon>Pseudomonadota</taxon>
        <taxon>Gammaproteobacteria</taxon>
        <taxon>Nevskiales</taxon>
        <taxon>Nevskiaceae</taxon>
        <taxon>Sinimarinibacterium</taxon>
    </lineage>
</organism>
<dbReference type="Gene3D" id="3.40.50.12780">
    <property type="entry name" value="N-terminal domain of ligase-like"/>
    <property type="match status" value="1"/>
</dbReference>
<dbReference type="InterPro" id="IPR000873">
    <property type="entry name" value="AMP-dep_synth/lig_dom"/>
</dbReference>
<dbReference type="EMBL" id="QICN01000001">
    <property type="protein sequence ID" value="PXV71285.1"/>
    <property type="molecule type" value="Genomic_DNA"/>
</dbReference>
<name>A0A318EJM6_9GAMM</name>